<dbReference type="AlphaFoldDB" id="A0A8X6TT64"/>
<keyword evidence="3" id="KW-1185">Reference proteome</keyword>
<gene>
    <name evidence="2" type="ORF">NPIL_441291</name>
</gene>
<evidence type="ECO:0000313" key="2">
    <source>
        <dbReference type="EMBL" id="GFT47649.1"/>
    </source>
</evidence>
<sequence length="76" mass="8354">SVLPTPVPAMNTYYYKCSAEEAEAPALHRNSPPETNRGIIMVKPQGSRETTSSDFSYHPPKGSTISCQLDGKIPRF</sequence>
<proteinExistence type="predicted"/>
<dbReference type="Proteomes" id="UP000887013">
    <property type="component" value="Unassembled WGS sequence"/>
</dbReference>
<evidence type="ECO:0000256" key="1">
    <source>
        <dbReference type="SAM" id="MobiDB-lite"/>
    </source>
</evidence>
<name>A0A8X6TT64_NEPPI</name>
<reference evidence="2" key="1">
    <citation type="submission" date="2020-08" db="EMBL/GenBank/DDBJ databases">
        <title>Multicomponent nature underlies the extraordinary mechanical properties of spider dragline silk.</title>
        <authorList>
            <person name="Kono N."/>
            <person name="Nakamura H."/>
            <person name="Mori M."/>
            <person name="Yoshida Y."/>
            <person name="Ohtoshi R."/>
            <person name="Malay A.D."/>
            <person name="Moran D.A.P."/>
            <person name="Tomita M."/>
            <person name="Numata K."/>
            <person name="Arakawa K."/>
        </authorList>
    </citation>
    <scope>NUCLEOTIDE SEQUENCE</scope>
</reference>
<evidence type="ECO:0000313" key="3">
    <source>
        <dbReference type="Proteomes" id="UP000887013"/>
    </source>
</evidence>
<comment type="caution">
    <text evidence="2">The sequence shown here is derived from an EMBL/GenBank/DDBJ whole genome shotgun (WGS) entry which is preliminary data.</text>
</comment>
<protein>
    <submittedName>
        <fullName evidence="2">Uncharacterized protein</fullName>
    </submittedName>
</protein>
<feature type="region of interest" description="Disordered" evidence="1">
    <location>
        <begin position="44"/>
        <end position="64"/>
    </location>
</feature>
<accession>A0A8X6TT64</accession>
<dbReference type="EMBL" id="BMAW01016158">
    <property type="protein sequence ID" value="GFT47649.1"/>
    <property type="molecule type" value="Genomic_DNA"/>
</dbReference>
<organism evidence="2 3">
    <name type="scientific">Nephila pilipes</name>
    <name type="common">Giant wood spider</name>
    <name type="synonym">Nephila maculata</name>
    <dbReference type="NCBI Taxonomy" id="299642"/>
    <lineage>
        <taxon>Eukaryota</taxon>
        <taxon>Metazoa</taxon>
        <taxon>Ecdysozoa</taxon>
        <taxon>Arthropoda</taxon>
        <taxon>Chelicerata</taxon>
        <taxon>Arachnida</taxon>
        <taxon>Araneae</taxon>
        <taxon>Araneomorphae</taxon>
        <taxon>Entelegynae</taxon>
        <taxon>Araneoidea</taxon>
        <taxon>Nephilidae</taxon>
        <taxon>Nephila</taxon>
    </lineage>
</organism>
<feature type="non-terminal residue" evidence="2">
    <location>
        <position position="1"/>
    </location>
</feature>